<protein>
    <submittedName>
        <fullName evidence="6">Regulatory Fis family protein</fullName>
    </submittedName>
</protein>
<dbReference type="Pfam" id="PF00158">
    <property type="entry name" value="Sigma54_activat"/>
    <property type="match status" value="1"/>
</dbReference>
<keyword evidence="3" id="KW-0805">Transcription regulation</keyword>
<evidence type="ECO:0000256" key="2">
    <source>
        <dbReference type="ARBA" id="ARBA00022840"/>
    </source>
</evidence>
<evidence type="ECO:0000256" key="4">
    <source>
        <dbReference type="ARBA" id="ARBA00023163"/>
    </source>
</evidence>
<dbReference type="PROSITE" id="PS00676">
    <property type="entry name" value="SIGMA54_INTERACT_2"/>
    <property type="match status" value="1"/>
</dbReference>
<evidence type="ECO:0000256" key="1">
    <source>
        <dbReference type="ARBA" id="ARBA00022741"/>
    </source>
</evidence>
<sequence length="326" mass="35813">MEHAVESIIANCRGFGQVLHLARTAAASSCAILITGESGTGKELVARTIHDHSPHKAGRYYPVNVAALPCDLVESHLFGHVSGAFTGAIHNRAGAFRKADGGTLLLDEIGDLPSGAQPKLLRALEQKEIQPVGSDETIAVDTRVIAATSQDLEKMVESGQFRKDLLYRLNVVEIHIPPLRERPEDIPALAEYYCIRHARANEKPVKRLNADACLQLLNHPWNGNVRELSNMIERAVLFCQSDTIGPEDLNLSGCHESIYSPTTTLQEAVDIFKKQHIISVLQRAKGNRNGAAEILGVSQATLFRYIDKYDLKGYALHKRNDSPSQT</sequence>
<dbReference type="SUPFAM" id="SSF52540">
    <property type="entry name" value="P-loop containing nucleoside triphosphate hydrolases"/>
    <property type="match status" value="1"/>
</dbReference>
<dbReference type="InterPro" id="IPR002197">
    <property type="entry name" value="HTH_Fis"/>
</dbReference>
<proteinExistence type="predicted"/>
<dbReference type="InterPro" id="IPR025943">
    <property type="entry name" value="Sigma_54_int_dom_ATP-bd_2"/>
</dbReference>
<dbReference type="RefSeq" id="WP_132974207.1">
    <property type="nucleotide sequence ID" value="NZ_SMFX01000001.1"/>
</dbReference>
<dbReference type="Pfam" id="PF02954">
    <property type="entry name" value="HTH_8"/>
    <property type="match status" value="1"/>
</dbReference>
<dbReference type="SUPFAM" id="SSF46689">
    <property type="entry name" value="Homeodomain-like"/>
    <property type="match status" value="1"/>
</dbReference>
<dbReference type="GO" id="GO:0006355">
    <property type="term" value="P:regulation of DNA-templated transcription"/>
    <property type="evidence" value="ECO:0007669"/>
    <property type="project" value="InterPro"/>
</dbReference>
<gene>
    <name evidence="6" type="ORF">DFR30_2801</name>
</gene>
<evidence type="ECO:0000259" key="5">
    <source>
        <dbReference type="PROSITE" id="PS50045"/>
    </source>
</evidence>
<dbReference type="PROSITE" id="PS00675">
    <property type="entry name" value="SIGMA54_INTERACT_1"/>
    <property type="match status" value="1"/>
</dbReference>
<dbReference type="Proteomes" id="UP000295707">
    <property type="component" value="Unassembled WGS sequence"/>
</dbReference>
<evidence type="ECO:0000256" key="3">
    <source>
        <dbReference type="ARBA" id="ARBA00023015"/>
    </source>
</evidence>
<dbReference type="InterPro" id="IPR027417">
    <property type="entry name" value="P-loop_NTPase"/>
</dbReference>
<dbReference type="PRINTS" id="PR01590">
    <property type="entry name" value="HTHFIS"/>
</dbReference>
<dbReference type="InterPro" id="IPR009057">
    <property type="entry name" value="Homeodomain-like_sf"/>
</dbReference>
<keyword evidence="1" id="KW-0547">Nucleotide-binding</keyword>
<evidence type="ECO:0000313" key="6">
    <source>
        <dbReference type="EMBL" id="TCK19490.1"/>
    </source>
</evidence>
<dbReference type="SMART" id="SM00382">
    <property type="entry name" value="AAA"/>
    <property type="match status" value="1"/>
</dbReference>
<dbReference type="GO" id="GO:0043565">
    <property type="term" value="F:sequence-specific DNA binding"/>
    <property type="evidence" value="ECO:0007669"/>
    <property type="project" value="InterPro"/>
</dbReference>
<keyword evidence="4" id="KW-0804">Transcription</keyword>
<accession>A0A4R1HGS5</accession>
<dbReference type="FunFam" id="3.40.50.300:FF:000006">
    <property type="entry name" value="DNA-binding transcriptional regulator NtrC"/>
    <property type="match status" value="1"/>
</dbReference>
<name>A0A4R1HGS5_9GAMM</name>
<feature type="domain" description="Sigma-54 factor interaction" evidence="5">
    <location>
        <begin position="8"/>
        <end position="237"/>
    </location>
</feature>
<organism evidence="6 7">
    <name type="scientific">Thiogranum longum</name>
    <dbReference type="NCBI Taxonomy" id="1537524"/>
    <lineage>
        <taxon>Bacteria</taxon>
        <taxon>Pseudomonadati</taxon>
        <taxon>Pseudomonadota</taxon>
        <taxon>Gammaproteobacteria</taxon>
        <taxon>Chromatiales</taxon>
        <taxon>Ectothiorhodospiraceae</taxon>
        <taxon>Thiogranum</taxon>
    </lineage>
</organism>
<dbReference type="InterPro" id="IPR002078">
    <property type="entry name" value="Sigma_54_int"/>
</dbReference>
<dbReference type="Gene3D" id="1.10.10.60">
    <property type="entry name" value="Homeodomain-like"/>
    <property type="match status" value="1"/>
</dbReference>
<keyword evidence="7" id="KW-1185">Reference proteome</keyword>
<dbReference type="InterPro" id="IPR003593">
    <property type="entry name" value="AAA+_ATPase"/>
</dbReference>
<dbReference type="CDD" id="cd00009">
    <property type="entry name" value="AAA"/>
    <property type="match status" value="1"/>
</dbReference>
<dbReference type="AlphaFoldDB" id="A0A4R1HGS5"/>
<dbReference type="Gene3D" id="3.40.50.300">
    <property type="entry name" value="P-loop containing nucleotide triphosphate hydrolases"/>
    <property type="match status" value="1"/>
</dbReference>
<dbReference type="GO" id="GO:0005524">
    <property type="term" value="F:ATP binding"/>
    <property type="evidence" value="ECO:0007669"/>
    <property type="project" value="UniProtKB-KW"/>
</dbReference>
<dbReference type="InterPro" id="IPR058031">
    <property type="entry name" value="AAA_lid_NorR"/>
</dbReference>
<keyword evidence="2" id="KW-0067">ATP-binding</keyword>
<dbReference type="InterPro" id="IPR025662">
    <property type="entry name" value="Sigma_54_int_dom_ATP-bd_1"/>
</dbReference>
<dbReference type="Pfam" id="PF25601">
    <property type="entry name" value="AAA_lid_14"/>
    <property type="match status" value="1"/>
</dbReference>
<dbReference type="PROSITE" id="PS50045">
    <property type="entry name" value="SIGMA54_INTERACT_4"/>
    <property type="match status" value="1"/>
</dbReference>
<dbReference type="OrthoDB" id="9804019at2"/>
<dbReference type="EMBL" id="SMFX01000001">
    <property type="protein sequence ID" value="TCK19490.1"/>
    <property type="molecule type" value="Genomic_DNA"/>
</dbReference>
<reference evidence="6 7" key="1">
    <citation type="submission" date="2019-03" db="EMBL/GenBank/DDBJ databases">
        <title>Genomic Encyclopedia of Type Strains, Phase IV (KMG-IV): sequencing the most valuable type-strain genomes for metagenomic binning, comparative biology and taxonomic classification.</title>
        <authorList>
            <person name="Goeker M."/>
        </authorList>
    </citation>
    <scope>NUCLEOTIDE SEQUENCE [LARGE SCALE GENOMIC DNA]</scope>
    <source>
        <strain evidence="6 7">DSM 19610</strain>
    </source>
</reference>
<evidence type="ECO:0000313" key="7">
    <source>
        <dbReference type="Proteomes" id="UP000295707"/>
    </source>
</evidence>
<dbReference type="Gene3D" id="1.10.8.60">
    <property type="match status" value="1"/>
</dbReference>
<comment type="caution">
    <text evidence="6">The sequence shown here is derived from an EMBL/GenBank/DDBJ whole genome shotgun (WGS) entry which is preliminary data.</text>
</comment>
<dbReference type="PANTHER" id="PTHR32071">
    <property type="entry name" value="TRANSCRIPTIONAL REGULATORY PROTEIN"/>
    <property type="match status" value="1"/>
</dbReference>